<gene>
    <name evidence="2" type="ORF">DEJ49_16235</name>
</gene>
<protein>
    <submittedName>
        <fullName evidence="2">Transcriptional regulator</fullName>
    </submittedName>
</protein>
<dbReference type="Proteomes" id="UP000324015">
    <property type="component" value="Chromosome"/>
</dbReference>
<dbReference type="InterPro" id="IPR001387">
    <property type="entry name" value="Cro/C1-type_HTH"/>
</dbReference>
<organism evidence="2 3">
    <name type="scientific">Streptomyces venezuelae</name>
    <dbReference type="NCBI Taxonomy" id="54571"/>
    <lineage>
        <taxon>Bacteria</taxon>
        <taxon>Bacillati</taxon>
        <taxon>Actinomycetota</taxon>
        <taxon>Actinomycetes</taxon>
        <taxon>Kitasatosporales</taxon>
        <taxon>Streptomycetaceae</taxon>
        <taxon>Streptomyces</taxon>
    </lineage>
</organism>
<dbReference type="GO" id="GO:0003677">
    <property type="term" value="F:DNA binding"/>
    <property type="evidence" value="ECO:0007669"/>
    <property type="project" value="InterPro"/>
</dbReference>
<feature type="domain" description="HTH cro/C1-type" evidence="1">
    <location>
        <begin position="18"/>
        <end position="72"/>
    </location>
</feature>
<evidence type="ECO:0000259" key="1">
    <source>
        <dbReference type="PROSITE" id="PS50943"/>
    </source>
</evidence>
<proteinExistence type="predicted"/>
<dbReference type="AlphaFoldDB" id="A0A5P2CHV2"/>
<evidence type="ECO:0000313" key="3">
    <source>
        <dbReference type="Proteomes" id="UP000324015"/>
    </source>
</evidence>
<dbReference type="CDD" id="cd00093">
    <property type="entry name" value="HTH_XRE"/>
    <property type="match status" value="1"/>
</dbReference>
<dbReference type="Pfam" id="PF19054">
    <property type="entry name" value="DUF5753"/>
    <property type="match status" value="1"/>
</dbReference>
<sequence length="284" mass="31728">MPLRENPTARQVRLGAELRKLRELAGRTAREAAGLLSTDQAKISHMESGRIGVSEERIRRLAAFYSCDDAKLVDALCVIAGESRGQGWWDEYRGVLPPDFLNIAELEHHATGLRSVQTLNVPGVLQTEEYVRALHGSRASTLPAAEVDVRVEFRLRRRRIFERDDPPPFSAIVHEAALRMRFGGREVAKGQLEYLLEASEWPTVTVRVIPFTNEHFIEVSSPLLYAGGVVPQLDTAQLDSPVGGLFIGAAAELARYRRLLGSAEQSSLSEMESRHLIRRIVREL</sequence>
<dbReference type="RefSeq" id="WP_150184785.1">
    <property type="nucleotide sequence ID" value="NZ_CP029191.1"/>
</dbReference>
<name>A0A5P2CHV2_STRVZ</name>
<evidence type="ECO:0000313" key="2">
    <source>
        <dbReference type="EMBL" id="QES42335.1"/>
    </source>
</evidence>
<dbReference type="InterPro" id="IPR043917">
    <property type="entry name" value="DUF5753"/>
</dbReference>
<dbReference type="SUPFAM" id="SSF47413">
    <property type="entry name" value="lambda repressor-like DNA-binding domains"/>
    <property type="match status" value="1"/>
</dbReference>
<accession>A0A5P2CHV2</accession>
<dbReference type="SMART" id="SM00530">
    <property type="entry name" value="HTH_XRE"/>
    <property type="match status" value="1"/>
</dbReference>
<reference evidence="2 3" key="1">
    <citation type="submission" date="2018-05" db="EMBL/GenBank/DDBJ databases">
        <title>Streptomyces venezuelae.</title>
        <authorList>
            <person name="Kim W."/>
            <person name="Lee N."/>
            <person name="Cho B.-K."/>
        </authorList>
    </citation>
    <scope>NUCLEOTIDE SEQUENCE [LARGE SCALE GENOMIC DNA]</scope>
    <source>
        <strain evidence="2 3">ATCC 14585</strain>
    </source>
</reference>
<dbReference type="PROSITE" id="PS50943">
    <property type="entry name" value="HTH_CROC1"/>
    <property type="match status" value="1"/>
</dbReference>
<dbReference type="EMBL" id="CP029191">
    <property type="protein sequence ID" value="QES42335.1"/>
    <property type="molecule type" value="Genomic_DNA"/>
</dbReference>
<dbReference type="Gene3D" id="1.10.260.40">
    <property type="entry name" value="lambda repressor-like DNA-binding domains"/>
    <property type="match status" value="1"/>
</dbReference>
<dbReference type="InterPro" id="IPR010982">
    <property type="entry name" value="Lambda_DNA-bd_dom_sf"/>
</dbReference>
<dbReference type="Pfam" id="PF13560">
    <property type="entry name" value="HTH_31"/>
    <property type="match status" value="1"/>
</dbReference>